<sequence length="644" mass="69400">MKFKSLRIRMAVIFGIGLLSSTGTLILSDLFLTRKLVNAVSTSVRSASADGAQKYLLEQARGITGEMTTELTGLLNIARSLANVLAGTKDQQIQLKISRNQINGILKSLLAKNEKLLGVATCWEPDALDNLDEFYAGTPGHDDTGRFIPYWSRDRKGKIVMKPIRNYENAEKDEHGIRKGAFYLLPRERKRDCIIDPCFYDISGTAVGMVSLIAPIIVSDRFHGMAEADIRLDELQKMVSRAAGNVYGGAGRIAIASYNGILAAASDNADLPGKPLQAWLTGNAADMLKLIRAGKESVTDAGGIIRVVLPLEIGDTGTPWGVIIELPQDAVFSKIHKLEEEMNVRQSRSFWQQLGIGIAIGVAGLFMTIFFSKTITTPIQKVIIGLKESYDRVASGAHRMTSFGQSLAAGASQQAASLEESSSTLEQMDAMTRQNAENAKLANALMQENRQQMRQTSEVMQALKQSMSKISDASTETSEIIRTIDEIAFQTNLLALNAAIEAARAGEAGAGFAVVAEEVRNLAIRSAAAASDTSGRIESTVEKIGNGVALVRKTRTAFSKMASNVEKGTRLVSEIASASEEQAGGISQVNRAVGEMGQITQQNASGAEESASFAHEMTDQAEQMKHFVDELLALIGDRSSGMNS</sequence>
<keyword evidence="8" id="KW-1185">Reference proteome</keyword>
<feature type="domain" description="Methyl-accepting transducer" evidence="6">
    <location>
        <begin position="389"/>
        <end position="618"/>
    </location>
</feature>
<dbReference type="GO" id="GO:0006935">
    <property type="term" value="P:chemotaxis"/>
    <property type="evidence" value="ECO:0007669"/>
    <property type="project" value="TreeGrafter"/>
</dbReference>
<keyword evidence="5" id="KW-0812">Transmembrane</keyword>
<evidence type="ECO:0000256" key="4">
    <source>
        <dbReference type="SAM" id="Coils"/>
    </source>
</evidence>
<keyword evidence="3" id="KW-0807">Transducer</keyword>
<evidence type="ECO:0000256" key="2">
    <source>
        <dbReference type="ARBA" id="ARBA00029447"/>
    </source>
</evidence>
<evidence type="ECO:0000256" key="5">
    <source>
        <dbReference type="SAM" id="Phobius"/>
    </source>
</evidence>
<feature type="transmembrane region" description="Helical" evidence="5">
    <location>
        <begin position="350"/>
        <end position="371"/>
    </location>
</feature>
<dbReference type="PROSITE" id="PS50111">
    <property type="entry name" value="CHEMOTAXIS_TRANSDUC_2"/>
    <property type="match status" value="1"/>
</dbReference>
<dbReference type="PANTHER" id="PTHR43531">
    <property type="entry name" value="PROTEIN ICFG"/>
    <property type="match status" value="1"/>
</dbReference>
<organism evidence="7 8">
    <name type="scientific">Desulfonema ishimotonii</name>
    <dbReference type="NCBI Taxonomy" id="45657"/>
    <lineage>
        <taxon>Bacteria</taxon>
        <taxon>Pseudomonadati</taxon>
        <taxon>Thermodesulfobacteriota</taxon>
        <taxon>Desulfobacteria</taxon>
        <taxon>Desulfobacterales</taxon>
        <taxon>Desulfococcaceae</taxon>
        <taxon>Desulfonema</taxon>
    </lineage>
</organism>
<evidence type="ECO:0000256" key="3">
    <source>
        <dbReference type="PROSITE-ProRule" id="PRU00284"/>
    </source>
</evidence>
<dbReference type="GO" id="GO:0004888">
    <property type="term" value="F:transmembrane signaling receptor activity"/>
    <property type="evidence" value="ECO:0007669"/>
    <property type="project" value="TreeGrafter"/>
</dbReference>
<keyword evidence="1" id="KW-0488">Methylation</keyword>
<dbReference type="PANTHER" id="PTHR43531:SF14">
    <property type="entry name" value="METHYL-ACCEPTING CHEMOTAXIS PROTEIN I-RELATED"/>
    <property type="match status" value="1"/>
</dbReference>
<feature type="coiled-coil region" evidence="4">
    <location>
        <begin position="431"/>
        <end position="466"/>
    </location>
</feature>
<dbReference type="OrthoDB" id="9814362at2"/>
<dbReference type="CDD" id="cd12913">
    <property type="entry name" value="PDC1_MCP_like"/>
    <property type="match status" value="1"/>
</dbReference>
<comment type="caution">
    <text evidence="7">The sequence shown here is derived from an EMBL/GenBank/DDBJ whole genome shotgun (WGS) entry which is preliminary data.</text>
</comment>
<dbReference type="Gene3D" id="3.30.450.20">
    <property type="entry name" value="PAS domain"/>
    <property type="match status" value="2"/>
</dbReference>
<keyword evidence="4" id="KW-0175">Coiled coil</keyword>
<evidence type="ECO:0000313" key="8">
    <source>
        <dbReference type="Proteomes" id="UP000288096"/>
    </source>
</evidence>
<evidence type="ECO:0000313" key="7">
    <source>
        <dbReference type="EMBL" id="GBC63422.1"/>
    </source>
</evidence>
<dbReference type="Proteomes" id="UP000288096">
    <property type="component" value="Unassembled WGS sequence"/>
</dbReference>
<accession>A0A401G2F0</accession>
<dbReference type="InterPro" id="IPR004089">
    <property type="entry name" value="MCPsignal_dom"/>
</dbReference>
<dbReference type="GO" id="GO:0005886">
    <property type="term" value="C:plasma membrane"/>
    <property type="evidence" value="ECO:0007669"/>
    <property type="project" value="TreeGrafter"/>
</dbReference>
<dbReference type="Gene3D" id="1.10.287.950">
    <property type="entry name" value="Methyl-accepting chemotaxis protein"/>
    <property type="match status" value="1"/>
</dbReference>
<dbReference type="SUPFAM" id="SSF58104">
    <property type="entry name" value="Methyl-accepting chemotaxis protein (MCP) signaling domain"/>
    <property type="match status" value="1"/>
</dbReference>
<protein>
    <submittedName>
        <fullName evidence="7">Methyl-accepting chemotaxis protein</fullName>
    </submittedName>
</protein>
<dbReference type="GO" id="GO:0007165">
    <property type="term" value="P:signal transduction"/>
    <property type="evidence" value="ECO:0007669"/>
    <property type="project" value="UniProtKB-KW"/>
</dbReference>
<proteinExistence type="inferred from homology"/>
<gene>
    <name evidence="7" type="ORF">DENIS_4416</name>
</gene>
<dbReference type="SMART" id="SM00283">
    <property type="entry name" value="MA"/>
    <property type="match status" value="1"/>
</dbReference>
<reference evidence="8" key="2">
    <citation type="submission" date="2019-01" db="EMBL/GenBank/DDBJ databases">
        <title>Genome sequence of Desulfonema ishimotonii strain Tokyo 01.</title>
        <authorList>
            <person name="Fukui M."/>
        </authorList>
    </citation>
    <scope>NUCLEOTIDE SEQUENCE [LARGE SCALE GENOMIC DNA]</scope>
    <source>
        <strain evidence="8">Tokyo 01</strain>
    </source>
</reference>
<keyword evidence="5" id="KW-0472">Membrane</keyword>
<dbReference type="AlphaFoldDB" id="A0A401G2F0"/>
<name>A0A401G2F0_9BACT</name>
<evidence type="ECO:0000256" key="1">
    <source>
        <dbReference type="ARBA" id="ARBA00022481"/>
    </source>
</evidence>
<reference evidence="8" key="1">
    <citation type="submission" date="2017-11" db="EMBL/GenBank/DDBJ databases">
        <authorList>
            <person name="Watanabe M."/>
            <person name="Kojima H."/>
        </authorList>
    </citation>
    <scope>NUCLEOTIDE SEQUENCE [LARGE SCALE GENOMIC DNA]</scope>
    <source>
        <strain evidence="8">Tokyo 01</strain>
    </source>
</reference>
<dbReference type="EMBL" id="BEXT01000001">
    <property type="protein sequence ID" value="GBC63422.1"/>
    <property type="molecule type" value="Genomic_DNA"/>
</dbReference>
<dbReference type="Pfam" id="PF00015">
    <property type="entry name" value="MCPsignal"/>
    <property type="match status" value="1"/>
</dbReference>
<dbReference type="InterPro" id="IPR051310">
    <property type="entry name" value="MCP_chemotaxis"/>
</dbReference>
<keyword evidence="5" id="KW-1133">Transmembrane helix</keyword>
<comment type="similarity">
    <text evidence="2">Belongs to the methyl-accepting chemotaxis (MCP) protein family.</text>
</comment>
<evidence type="ECO:0000259" key="6">
    <source>
        <dbReference type="PROSITE" id="PS50111"/>
    </source>
</evidence>